<name>A0ABT0L7E7_9GAMM</name>
<keyword evidence="2" id="KW-1185">Reference proteome</keyword>
<dbReference type="InterPro" id="IPR006441">
    <property type="entry name" value="Phage_P2_GpN"/>
</dbReference>
<organism evidence="1 2">
    <name type="scientific">Shewanella surugensis</name>
    <dbReference type="NCBI Taxonomy" id="212020"/>
    <lineage>
        <taxon>Bacteria</taxon>
        <taxon>Pseudomonadati</taxon>
        <taxon>Pseudomonadota</taxon>
        <taxon>Gammaproteobacteria</taxon>
        <taxon>Alteromonadales</taxon>
        <taxon>Shewanellaceae</taxon>
        <taxon>Shewanella</taxon>
    </lineage>
</organism>
<dbReference type="EMBL" id="JAKIKS010000004">
    <property type="protein sequence ID" value="MCL1123310.1"/>
    <property type="molecule type" value="Genomic_DNA"/>
</dbReference>
<accession>A0ABT0L7E7</accession>
<reference evidence="1 2" key="1">
    <citation type="submission" date="2022-01" db="EMBL/GenBank/DDBJ databases">
        <title>Whole genome-based taxonomy of the Shewanellaceae.</title>
        <authorList>
            <person name="Martin-Rodriguez A.J."/>
        </authorList>
    </citation>
    <scope>NUCLEOTIDE SEQUENCE [LARGE SCALE GENOMIC DNA]</scope>
    <source>
        <strain evidence="1 2">DSM 17177</strain>
    </source>
</reference>
<gene>
    <name evidence="1" type="ORF">L2764_02135</name>
</gene>
<evidence type="ECO:0000313" key="2">
    <source>
        <dbReference type="Proteomes" id="UP001203423"/>
    </source>
</evidence>
<dbReference type="NCBIfam" id="TIGR01551">
    <property type="entry name" value="major_capsid_P2"/>
    <property type="match status" value="1"/>
</dbReference>
<sequence length="344" mass="38763">MKTKTLQKFNKITIALAVSYGVKGVSEQFNVEPTTEQRLYDAVYESAEFLTRINTALVDDLIGQSVIMRVDGGVTGRAGVETDDNAERQTTDVSALDTREYRCYPVECDVHMAWVKMDQWAKFPDFHKRYRSHVKQAIALDIIKIGWHGTSAANKTNKSTNPMLQDVNIGWFQLVRRDAPENAISNNGSVKIGVHTDADYQNLDQAVLDLIQGIPLEKRIGLVAIIGSDLLADDKNKLYAAQAEKPSEKTKIEIEQVIGTYGSLKAFQVSFFPPRGIMVTSFDNLSHYIQSGSTRISTESNAKKKRVEDYQSRNDCYFVEDLEKIHFIESDSVQLYNAKTSTWE</sequence>
<protein>
    <submittedName>
        <fullName evidence="1">Phage major capsid protein, P2 family</fullName>
    </submittedName>
</protein>
<dbReference type="RefSeq" id="WP_248938593.1">
    <property type="nucleotide sequence ID" value="NZ_JAKIKS010000004.1"/>
</dbReference>
<proteinExistence type="predicted"/>
<evidence type="ECO:0000313" key="1">
    <source>
        <dbReference type="EMBL" id="MCL1123310.1"/>
    </source>
</evidence>
<dbReference type="Proteomes" id="UP001203423">
    <property type="component" value="Unassembled WGS sequence"/>
</dbReference>
<dbReference type="Pfam" id="PF05125">
    <property type="entry name" value="Phage_cap_P2"/>
    <property type="match status" value="1"/>
</dbReference>
<comment type="caution">
    <text evidence="1">The sequence shown here is derived from an EMBL/GenBank/DDBJ whole genome shotgun (WGS) entry which is preliminary data.</text>
</comment>